<dbReference type="OrthoDB" id="10262320at2759"/>
<sequence>LLQAPSDMTDLRLRISIIEKNDRGSEVELVRKTLQFKPHTTALDACAQIREHLSEIKSLGHPSQYGLFLPDEDPKKGVWLDPGRTLEHYLLRNN</sequence>
<feature type="non-terminal residue" evidence="2">
    <location>
        <position position="94"/>
    </location>
</feature>
<dbReference type="GO" id="GO:0005925">
    <property type="term" value="C:focal adhesion"/>
    <property type="evidence" value="ECO:0007669"/>
    <property type="project" value="TreeGrafter"/>
</dbReference>
<dbReference type="EMBL" id="CP045892">
    <property type="protein sequence ID" value="QQP52775.1"/>
    <property type="molecule type" value="Genomic_DNA"/>
</dbReference>
<proteinExistence type="predicted"/>
<dbReference type="GO" id="GO:0005178">
    <property type="term" value="F:integrin binding"/>
    <property type="evidence" value="ECO:0007669"/>
    <property type="project" value="TreeGrafter"/>
</dbReference>
<dbReference type="Proteomes" id="UP000595437">
    <property type="component" value="Chromosome 3"/>
</dbReference>
<dbReference type="PANTHER" id="PTHR19981">
    <property type="entry name" value="TALIN"/>
    <property type="match status" value="1"/>
</dbReference>
<dbReference type="InterPro" id="IPR032425">
    <property type="entry name" value="FERM_f0"/>
</dbReference>
<evidence type="ECO:0000313" key="2">
    <source>
        <dbReference type="EMBL" id="QQP52775.1"/>
    </source>
</evidence>
<dbReference type="GO" id="GO:0030036">
    <property type="term" value="P:actin cytoskeleton organization"/>
    <property type="evidence" value="ECO:0007669"/>
    <property type="project" value="TreeGrafter"/>
</dbReference>
<evidence type="ECO:0000259" key="1">
    <source>
        <dbReference type="Pfam" id="PF16511"/>
    </source>
</evidence>
<protein>
    <recommendedName>
        <fullName evidence="1">Talin N-terminal F0 domain-containing protein</fullName>
    </recommendedName>
</protein>
<feature type="domain" description="Talin N-terminal F0" evidence="1">
    <location>
        <begin position="30"/>
        <end position="94"/>
    </location>
</feature>
<name>A0A7T8HMS3_CALRO</name>
<dbReference type="Gene3D" id="3.10.20.90">
    <property type="entry name" value="Phosphatidylinositol 3-kinase Catalytic Subunit, Chain A, domain 1"/>
    <property type="match status" value="1"/>
</dbReference>
<accession>A0A7T8HMS3</accession>
<dbReference type="AlphaFoldDB" id="A0A7T8HMS3"/>
<dbReference type="Pfam" id="PF16511">
    <property type="entry name" value="FERM_f0"/>
    <property type="match status" value="1"/>
</dbReference>
<feature type="non-terminal residue" evidence="2">
    <location>
        <position position="1"/>
    </location>
</feature>
<reference evidence="3" key="1">
    <citation type="submission" date="2021-01" db="EMBL/GenBank/DDBJ databases">
        <title>Caligus Genome Assembly.</title>
        <authorList>
            <person name="Gallardo-Escarate C."/>
        </authorList>
    </citation>
    <scope>NUCLEOTIDE SEQUENCE [LARGE SCALE GENOMIC DNA]</scope>
</reference>
<evidence type="ECO:0000313" key="3">
    <source>
        <dbReference type="Proteomes" id="UP000595437"/>
    </source>
</evidence>
<dbReference type="GO" id="GO:0098609">
    <property type="term" value="P:cell-cell adhesion"/>
    <property type="evidence" value="ECO:0007669"/>
    <property type="project" value="TreeGrafter"/>
</dbReference>
<dbReference type="GO" id="GO:0005737">
    <property type="term" value="C:cytoplasm"/>
    <property type="evidence" value="ECO:0007669"/>
    <property type="project" value="TreeGrafter"/>
</dbReference>
<dbReference type="PANTHER" id="PTHR19981:SF1">
    <property type="entry name" value="RHEA, ISOFORM B"/>
    <property type="match status" value="1"/>
</dbReference>
<organism evidence="2 3">
    <name type="scientific">Caligus rogercresseyi</name>
    <name type="common">Sea louse</name>
    <dbReference type="NCBI Taxonomy" id="217165"/>
    <lineage>
        <taxon>Eukaryota</taxon>
        <taxon>Metazoa</taxon>
        <taxon>Ecdysozoa</taxon>
        <taxon>Arthropoda</taxon>
        <taxon>Crustacea</taxon>
        <taxon>Multicrustacea</taxon>
        <taxon>Hexanauplia</taxon>
        <taxon>Copepoda</taxon>
        <taxon>Siphonostomatoida</taxon>
        <taxon>Caligidae</taxon>
        <taxon>Caligus</taxon>
    </lineage>
</organism>
<gene>
    <name evidence="2" type="ORF">FKW44_005022</name>
</gene>
<keyword evidence="3" id="KW-1185">Reference proteome</keyword>
<dbReference type="GO" id="GO:0005886">
    <property type="term" value="C:plasma membrane"/>
    <property type="evidence" value="ECO:0007669"/>
    <property type="project" value="TreeGrafter"/>
</dbReference>
<dbReference type="CDD" id="cd17089">
    <property type="entry name" value="FERM_F0_TLN"/>
    <property type="match status" value="1"/>
</dbReference>